<feature type="domain" description="PDZ" evidence="5">
    <location>
        <begin position="315"/>
        <end position="392"/>
    </location>
</feature>
<evidence type="ECO:0000259" key="5">
    <source>
        <dbReference type="PROSITE" id="PS50106"/>
    </source>
</evidence>
<dbReference type="InterPro" id="IPR001478">
    <property type="entry name" value="PDZ"/>
</dbReference>
<feature type="compositionally biased region" description="Basic and acidic residues" evidence="4">
    <location>
        <begin position="559"/>
        <end position="575"/>
    </location>
</feature>
<dbReference type="InterPro" id="IPR043545">
    <property type="entry name" value="GRIP1/2"/>
</dbReference>
<feature type="domain" description="PDZ" evidence="5">
    <location>
        <begin position="712"/>
        <end position="798"/>
    </location>
</feature>
<dbReference type="InterPro" id="IPR036034">
    <property type="entry name" value="PDZ_sf"/>
</dbReference>
<feature type="region of interest" description="Disordered" evidence="4">
    <location>
        <begin position="1251"/>
        <end position="1299"/>
    </location>
</feature>
<evidence type="ECO:0000313" key="7">
    <source>
        <dbReference type="Proteomes" id="UP000728185"/>
    </source>
</evidence>
<dbReference type="PANTHER" id="PTHR46227:SF2">
    <property type="entry name" value="FI03335P"/>
    <property type="match status" value="1"/>
</dbReference>
<name>A0A8E0VER3_9TREM</name>
<dbReference type="EMBL" id="LUCM01007818">
    <property type="protein sequence ID" value="KAA0189328.1"/>
    <property type="molecule type" value="Genomic_DNA"/>
</dbReference>
<protein>
    <submittedName>
        <fullName evidence="6">Glutamate receptor-interacting protein 2</fullName>
    </submittedName>
</protein>
<feature type="region of interest" description="Disordered" evidence="4">
    <location>
        <begin position="1462"/>
        <end position="1501"/>
    </location>
</feature>
<dbReference type="Pfam" id="PF00595">
    <property type="entry name" value="PDZ"/>
    <property type="match status" value="6"/>
</dbReference>
<feature type="compositionally biased region" description="Low complexity" evidence="4">
    <location>
        <begin position="642"/>
        <end position="662"/>
    </location>
</feature>
<accession>A0A8E0VER3</accession>
<dbReference type="SMART" id="SM00228">
    <property type="entry name" value="PDZ"/>
    <property type="match status" value="7"/>
</dbReference>
<feature type="compositionally biased region" description="Basic residues" evidence="4">
    <location>
        <begin position="1484"/>
        <end position="1495"/>
    </location>
</feature>
<comment type="caution">
    <text evidence="6">The sequence shown here is derived from an EMBL/GenBank/DDBJ whole genome shotgun (WGS) entry which is preliminary data.</text>
</comment>
<proteinExistence type="predicted"/>
<dbReference type="Proteomes" id="UP000728185">
    <property type="component" value="Unassembled WGS sequence"/>
</dbReference>
<feature type="domain" description="PDZ" evidence="5">
    <location>
        <begin position="1348"/>
        <end position="1431"/>
    </location>
</feature>
<sequence>MLNICYHPCYTVCYIERYPGFLLFLCRCDCLLVDDRIISINNTYTSKLRHEDNVRLVKAAGPWIRMELQYELPELPPAGCTVKHMLVELDTRGDGTGLVLRGGWNRLPSHIRPLTVMHIRPNSISACDGRIKPGDRILSINNVQTGQLTCEEAIKLIAASKTRLSLVVEYNVANFETDRSISGAVMVEIEKPGNEDLGISLAPCHEVKTGQNAFFISQIRQGSIGDRCGALFVGDRVEAIDDIHVEDLTLQEAMLRLKHNGLNSVRLQIVPNAIADTEKQIRSGTVVSPPFKNFSASLHSLVPTRAEVCRCEEVEVRLELDDSFTYGLSLCPPGHGNTMHTQLVNFPLVEHVEPGSAAYKSGVIQEGDRVITMNGQCTLNRTVEELTMEFLRFDPHRHRSQTSLTLVTQYSVADTVVPTSGVFDVKLVRRAANLGINLQASISKQDGQPLLISKVIPGSVASRSGSINPGDILLAVNGVYLSSCSLAEAIRLLQSPTEEIVTLRIQKIADPTIFSSGADSVTARYSAARRNNYGRSDSVPESEIERAESVHSGTVTSRHRSEPDVDVSELRDSLRRTQPLSEPVGLGRHSGAFAADPLNNMSKSSVDPISIKSNVSYLSPEQMDNHIHTDPSTSSGQDEPRVSSAGATTRSVVTVASTAGSRPTSTVSVHELLTNQGDIQSFTGTHDSFENRSRLISSPEDISQDDGFSVVRVTLKRRSAENPWGIIICGTDETSNAPVFIDSLSPGDPGAASGLLFPGDRILAINGNALHAGHTLTQAMRMLQRYPDRVVLHVARQNRTNEAADLGPSESATLDTRKRVDTETETKILSTDPARARTEEKEGLDRKPSLKKASAVATSNFSRSFDSITNSVGSGGLIAITTTAGTTSPLELPPSACVHDTLSAVSTPTGGISTRPKSTPCYPVVDTMGVTTSRTRSFGAGDNELLVPGQLDEQFSQHSAELSRISDGMRSTGDRFKRLQMKPYVEYRQPRGPIVQDWITGDQQQFSGTSEGGNEDTGTEVPEHPDFYPTLTEYTDLDLESIQCPGCREAILNELRQQKSIAQRQLSHQQQVKKLQRSKHLSQFQIPSHLQHHPRPHRQRQLNRRTRSHQRSFEGAREYSTDRTHVGGHQQCDSTTQIKPSSAAYSRDSSIPKAVFYCPELELPTQTRHSEYRLQQQSVHPNSTMFTRHSKSDSRLNMACTIADNDPSNEAFFLSTSPPATLGGITVHNAGAFTALTLSKRIDPSMLEDGKEYTRSTGYRSHPHSTHQHQQFHHPTESRTGSHAATKRPPGPNSADNSVREQLSSYGATAVVPGRSQASGREIVSSEFPETGRQKPTRANEKGVLCTWIRLTKASVADSYGIGVSEGLSTRGIFVSAIRPGSPADRSGQLHLYDRILMVNDFPVDDLSCSEVVGLISQSESYLDLLIQRRVVRSKQQPRDNAGVTSRSGAQCLGAAAIAAAGSGGGGVRTTPRSPASNTPAAVTKKKPQTKRSHHTNLTVL</sequence>
<comment type="subcellular location">
    <subcellularLocation>
        <location evidence="1">Cytoplasm</location>
    </subcellularLocation>
</comment>
<feature type="compositionally biased region" description="Basic residues" evidence="4">
    <location>
        <begin position="1261"/>
        <end position="1272"/>
    </location>
</feature>
<keyword evidence="2" id="KW-0963">Cytoplasm</keyword>
<feature type="compositionally biased region" description="Basic residues" evidence="4">
    <location>
        <begin position="1090"/>
        <end position="1110"/>
    </location>
</feature>
<feature type="domain" description="PDZ" evidence="5">
    <location>
        <begin position="86"/>
        <end position="172"/>
    </location>
</feature>
<evidence type="ECO:0000256" key="3">
    <source>
        <dbReference type="ARBA" id="ARBA00022737"/>
    </source>
</evidence>
<evidence type="ECO:0000313" key="6">
    <source>
        <dbReference type="EMBL" id="KAA0189328.1"/>
    </source>
</evidence>
<organism evidence="6 7">
    <name type="scientific">Fasciolopsis buskii</name>
    <dbReference type="NCBI Taxonomy" id="27845"/>
    <lineage>
        <taxon>Eukaryota</taxon>
        <taxon>Metazoa</taxon>
        <taxon>Spiralia</taxon>
        <taxon>Lophotrochozoa</taxon>
        <taxon>Platyhelminthes</taxon>
        <taxon>Trematoda</taxon>
        <taxon>Digenea</taxon>
        <taxon>Plagiorchiida</taxon>
        <taxon>Echinostomata</taxon>
        <taxon>Echinostomatoidea</taxon>
        <taxon>Fasciolidae</taxon>
        <taxon>Fasciolopsis</taxon>
    </lineage>
</organism>
<evidence type="ECO:0000256" key="2">
    <source>
        <dbReference type="ARBA" id="ARBA00022490"/>
    </source>
</evidence>
<dbReference type="OrthoDB" id="66881at2759"/>
<evidence type="ECO:0000256" key="4">
    <source>
        <dbReference type="SAM" id="MobiDB-lite"/>
    </source>
</evidence>
<dbReference type="PROSITE" id="PS50106">
    <property type="entry name" value="PDZ"/>
    <property type="match status" value="6"/>
</dbReference>
<keyword evidence="6" id="KW-0675">Receptor</keyword>
<feature type="domain" description="PDZ" evidence="5">
    <location>
        <begin position="424"/>
        <end position="500"/>
    </location>
</feature>
<evidence type="ECO:0000256" key="1">
    <source>
        <dbReference type="ARBA" id="ARBA00004496"/>
    </source>
</evidence>
<dbReference type="PANTHER" id="PTHR46227">
    <property type="entry name" value="GLUTAMATE RECEPTOR-INTERACTING PROTEIN GRIP"/>
    <property type="match status" value="1"/>
</dbReference>
<dbReference type="SUPFAM" id="SSF50156">
    <property type="entry name" value="PDZ domain-like"/>
    <property type="match status" value="7"/>
</dbReference>
<dbReference type="Gene3D" id="2.30.42.10">
    <property type="match status" value="6"/>
</dbReference>
<reference evidence="6" key="1">
    <citation type="submission" date="2019-05" db="EMBL/GenBank/DDBJ databases">
        <title>Annotation for the trematode Fasciolopsis buski.</title>
        <authorList>
            <person name="Choi Y.-J."/>
        </authorList>
    </citation>
    <scope>NUCLEOTIDE SEQUENCE</scope>
    <source>
        <strain evidence="6">HT</strain>
        <tissue evidence="6">Whole worm</tissue>
    </source>
</reference>
<feature type="region of interest" description="Disordered" evidence="4">
    <location>
        <begin position="1085"/>
        <end position="1145"/>
    </location>
</feature>
<keyword evidence="3" id="KW-0677">Repeat</keyword>
<gene>
    <name evidence="6" type="ORF">FBUS_00643</name>
</gene>
<dbReference type="GO" id="GO:0098887">
    <property type="term" value="P:neurotransmitter receptor transport, endosome to postsynaptic membrane"/>
    <property type="evidence" value="ECO:0007669"/>
    <property type="project" value="TreeGrafter"/>
</dbReference>
<feature type="compositionally biased region" description="Basic and acidic residues" evidence="4">
    <location>
        <begin position="834"/>
        <end position="848"/>
    </location>
</feature>
<dbReference type="GO" id="GO:0005737">
    <property type="term" value="C:cytoplasm"/>
    <property type="evidence" value="ECO:0007669"/>
    <property type="project" value="UniProtKB-SubCell"/>
</dbReference>
<keyword evidence="7" id="KW-1185">Reference proteome</keyword>
<feature type="region of interest" description="Disordered" evidence="4">
    <location>
        <begin position="801"/>
        <end position="853"/>
    </location>
</feature>
<feature type="compositionally biased region" description="Basic and acidic residues" evidence="4">
    <location>
        <begin position="1111"/>
        <end position="1125"/>
    </location>
</feature>
<feature type="domain" description="PDZ" evidence="5">
    <location>
        <begin position="186"/>
        <end position="261"/>
    </location>
</feature>
<feature type="compositionally biased region" description="Polar residues" evidence="4">
    <location>
        <begin position="1131"/>
        <end position="1145"/>
    </location>
</feature>
<feature type="compositionally biased region" description="Polar residues" evidence="4">
    <location>
        <begin position="1471"/>
        <end position="1481"/>
    </location>
</feature>
<feature type="region of interest" description="Disordered" evidence="4">
    <location>
        <begin position="622"/>
        <end position="665"/>
    </location>
</feature>
<feature type="region of interest" description="Disordered" evidence="4">
    <location>
        <begin position="1004"/>
        <end position="1026"/>
    </location>
</feature>
<feature type="region of interest" description="Disordered" evidence="4">
    <location>
        <begin position="532"/>
        <end position="606"/>
    </location>
</feature>
<dbReference type="CDD" id="cd00136">
    <property type="entry name" value="PDZ_canonical"/>
    <property type="match status" value="1"/>
</dbReference>
<feature type="compositionally biased region" description="Basic and acidic residues" evidence="4">
    <location>
        <begin position="815"/>
        <end position="826"/>
    </location>
</feature>